<protein>
    <submittedName>
        <fullName evidence="2">TIGR04452 family lipoprotein</fullName>
    </submittedName>
</protein>
<evidence type="ECO:0000313" key="2">
    <source>
        <dbReference type="EMBL" id="TGK06762.1"/>
    </source>
</evidence>
<dbReference type="InterPro" id="IPR031030">
    <property type="entry name" value="Lepto_Lipo_YY_C"/>
</dbReference>
<proteinExistence type="predicted"/>
<reference evidence="2" key="1">
    <citation type="journal article" date="2019" name="PLoS Negl. Trop. Dis.">
        <title>Revisiting the worldwide diversity of Leptospira species in the environment.</title>
        <authorList>
            <person name="Vincent A.T."/>
            <person name="Schiettekatte O."/>
            <person name="Bourhy P."/>
            <person name="Veyrier F.J."/>
            <person name="Picardeau M."/>
        </authorList>
    </citation>
    <scope>NUCLEOTIDE SEQUENCE [LARGE SCALE GENOMIC DNA]</scope>
    <source>
        <strain evidence="2">SSS9</strain>
    </source>
</reference>
<dbReference type="EMBL" id="RQEP01000005">
    <property type="protein sequence ID" value="TGK06762.1"/>
    <property type="molecule type" value="Genomic_DNA"/>
</dbReference>
<sequence length="127" mass="13259">MKKTIYMLGFLTALALGNCAVLDPIGISSNRVKGSAARKQIKDAVTQTDTSILSFSGAPSSVAAQVALLDSTIAASLAKVDDGKYYKKDDVDGCVKEINTVGFLFLGALNTVVLDSKCDLKADGIVI</sequence>
<dbReference type="AlphaFoldDB" id="A0A4R9G5F0"/>
<gene>
    <name evidence="2" type="ORF">EHO59_01100</name>
</gene>
<dbReference type="RefSeq" id="WP_135583927.1">
    <property type="nucleotide sequence ID" value="NZ_RQEP01000005.1"/>
</dbReference>
<organism evidence="2 3">
    <name type="scientific">Leptospira semungkisensis</name>
    <dbReference type="NCBI Taxonomy" id="2484985"/>
    <lineage>
        <taxon>Bacteria</taxon>
        <taxon>Pseudomonadati</taxon>
        <taxon>Spirochaetota</taxon>
        <taxon>Spirochaetia</taxon>
        <taxon>Leptospirales</taxon>
        <taxon>Leptospiraceae</taxon>
        <taxon>Leptospira</taxon>
    </lineage>
</organism>
<feature type="signal peptide" evidence="1">
    <location>
        <begin position="1"/>
        <end position="20"/>
    </location>
</feature>
<comment type="caution">
    <text evidence="2">The sequence shown here is derived from an EMBL/GenBank/DDBJ whole genome shotgun (WGS) entry which is preliminary data.</text>
</comment>
<dbReference type="NCBIfam" id="TIGR04452">
    <property type="entry name" value="Lepto_Lipo_YY_C"/>
    <property type="match status" value="1"/>
</dbReference>
<keyword evidence="1" id="KW-0732">Signal</keyword>
<dbReference type="OrthoDB" id="330647at2"/>
<evidence type="ECO:0000313" key="3">
    <source>
        <dbReference type="Proteomes" id="UP000297453"/>
    </source>
</evidence>
<accession>A0A4R9G5F0</accession>
<evidence type="ECO:0000256" key="1">
    <source>
        <dbReference type="SAM" id="SignalP"/>
    </source>
</evidence>
<name>A0A4R9G5F0_9LEPT</name>
<keyword evidence="3" id="KW-1185">Reference proteome</keyword>
<dbReference type="Proteomes" id="UP000297453">
    <property type="component" value="Unassembled WGS sequence"/>
</dbReference>
<keyword evidence="2" id="KW-0449">Lipoprotein</keyword>
<feature type="chain" id="PRO_5021000052" evidence="1">
    <location>
        <begin position="21"/>
        <end position="127"/>
    </location>
</feature>